<gene>
    <name evidence="4" type="ORF">IAD25_07085</name>
</gene>
<evidence type="ECO:0000256" key="1">
    <source>
        <dbReference type="ARBA" id="ARBA00023125"/>
    </source>
</evidence>
<sequence>MPRVSKDMKVIIAEAAKKRVTEKNVKRLTVKDIVGDCGITRQTFYYHFKDIRALLQWIVERESEKFMSDAQSKDSPEEKLKCFFLAAIEMLPYVRKSFETNYGPEIEDLLEKSLYWMLERSAREENLYADCSYWERELRLRYHTKAVMGLLRGWSDEDSDNLDGIVHQVYLLMSGV</sequence>
<evidence type="ECO:0000313" key="4">
    <source>
        <dbReference type="EMBL" id="HIU96449.1"/>
    </source>
</evidence>
<keyword evidence="1 2" id="KW-0238">DNA-binding</keyword>
<dbReference type="AlphaFoldDB" id="A0A9D1N788"/>
<organism evidence="4 5">
    <name type="scientific">Candidatus Allocopromorpha excrementipullorum</name>
    <dbReference type="NCBI Taxonomy" id="2840743"/>
    <lineage>
        <taxon>Bacteria</taxon>
        <taxon>Bacillati</taxon>
        <taxon>Bacillota</taxon>
        <taxon>Clostridia</taxon>
        <taxon>Eubacteriales</taxon>
        <taxon>Eubacteriaceae</taxon>
        <taxon>Eubacteriaceae incertae sedis</taxon>
        <taxon>Candidatus Allocopromorpha</taxon>
    </lineage>
</organism>
<reference evidence="4" key="2">
    <citation type="journal article" date="2021" name="PeerJ">
        <title>Extensive microbial diversity within the chicken gut microbiome revealed by metagenomics and culture.</title>
        <authorList>
            <person name="Gilroy R."/>
            <person name="Ravi A."/>
            <person name="Getino M."/>
            <person name="Pursley I."/>
            <person name="Horton D.L."/>
            <person name="Alikhan N.F."/>
            <person name="Baker D."/>
            <person name="Gharbi K."/>
            <person name="Hall N."/>
            <person name="Watson M."/>
            <person name="Adriaenssens E.M."/>
            <person name="Foster-Nyarko E."/>
            <person name="Jarju S."/>
            <person name="Secka A."/>
            <person name="Antonio M."/>
            <person name="Oren A."/>
            <person name="Chaudhuri R.R."/>
            <person name="La Ragione R."/>
            <person name="Hildebrand F."/>
            <person name="Pallen M.J."/>
        </authorList>
    </citation>
    <scope>NUCLEOTIDE SEQUENCE</scope>
    <source>
        <strain evidence="4">ChiSjej4B22-8349</strain>
    </source>
</reference>
<dbReference type="SUPFAM" id="SSF46689">
    <property type="entry name" value="Homeodomain-like"/>
    <property type="match status" value="1"/>
</dbReference>
<dbReference type="Proteomes" id="UP000824130">
    <property type="component" value="Unassembled WGS sequence"/>
</dbReference>
<comment type="caution">
    <text evidence="4">The sequence shown here is derived from an EMBL/GenBank/DDBJ whole genome shotgun (WGS) entry which is preliminary data.</text>
</comment>
<name>A0A9D1N788_9FIRM</name>
<evidence type="ECO:0000256" key="2">
    <source>
        <dbReference type="PROSITE-ProRule" id="PRU00335"/>
    </source>
</evidence>
<feature type="DNA-binding region" description="H-T-H motif" evidence="2">
    <location>
        <begin position="29"/>
        <end position="48"/>
    </location>
</feature>
<dbReference type="PROSITE" id="PS50977">
    <property type="entry name" value="HTH_TETR_2"/>
    <property type="match status" value="1"/>
</dbReference>
<protein>
    <submittedName>
        <fullName evidence="4">TetR family transcriptional regulator</fullName>
    </submittedName>
</protein>
<dbReference type="PANTHER" id="PTHR43479:SF7">
    <property type="entry name" value="TETR-FAMILY TRANSCRIPTIONAL REGULATOR"/>
    <property type="match status" value="1"/>
</dbReference>
<dbReference type="GO" id="GO:0003677">
    <property type="term" value="F:DNA binding"/>
    <property type="evidence" value="ECO:0007669"/>
    <property type="project" value="UniProtKB-UniRule"/>
</dbReference>
<dbReference type="InterPro" id="IPR050624">
    <property type="entry name" value="HTH-type_Tx_Regulator"/>
</dbReference>
<evidence type="ECO:0000259" key="3">
    <source>
        <dbReference type="PROSITE" id="PS50977"/>
    </source>
</evidence>
<dbReference type="InterPro" id="IPR009057">
    <property type="entry name" value="Homeodomain-like_sf"/>
</dbReference>
<dbReference type="EMBL" id="DVOB01000152">
    <property type="protein sequence ID" value="HIU96449.1"/>
    <property type="molecule type" value="Genomic_DNA"/>
</dbReference>
<dbReference type="InterPro" id="IPR001647">
    <property type="entry name" value="HTH_TetR"/>
</dbReference>
<dbReference type="Gene3D" id="1.10.357.10">
    <property type="entry name" value="Tetracycline Repressor, domain 2"/>
    <property type="match status" value="1"/>
</dbReference>
<feature type="domain" description="HTH tetR-type" evidence="3">
    <location>
        <begin position="6"/>
        <end position="66"/>
    </location>
</feature>
<reference evidence="4" key="1">
    <citation type="submission" date="2020-10" db="EMBL/GenBank/DDBJ databases">
        <authorList>
            <person name="Gilroy R."/>
        </authorList>
    </citation>
    <scope>NUCLEOTIDE SEQUENCE</scope>
    <source>
        <strain evidence="4">ChiSjej4B22-8349</strain>
    </source>
</reference>
<accession>A0A9D1N788</accession>
<dbReference type="Pfam" id="PF00440">
    <property type="entry name" value="TetR_N"/>
    <property type="match status" value="1"/>
</dbReference>
<evidence type="ECO:0000313" key="5">
    <source>
        <dbReference type="Proteomes" id="UP000824130"/>
    </source>
</evidence>
<proteinExistence type="predicted"/>
<dbReference type="PANTHER" id="PTHR43479">
    <property type="entry name" value="ACREF/ENVCD OPERON REPRESSOR-RELATED"/>
    <property type="match status" value="1"/>
</dbReference>